<gene>
    <name evidence="3" type="ORF">Pa4123_71990</name>
</gene>
<dbReference type="PANTHER" id="PTHR34821">
    <property type="entry name" value="INNER MEMBRANE PROTEIN YDCZ"/>
    <property type="match status" value="1"/>
</dbReference>
<dbReference type="PANTHER" id="PTHR34821:SF2">
    <property type="entry name" value="INNER MEMBRANE PROTEIN YDCZ"/>
    <property type="match status" value="1"/>
</dbReference>
<dbReference type="RefSeq" id="WP_281903346.1">
    <property type="nucleotide sequence ID" value="NZ_BSDI01000052.1"/>
</dbReference>
<evidence type="ECO:0000313" key="3">
    <source>
        <dbReference type="EMBL" id="GLI01922.1"/>
    </source>
</evidence>
<reference evidence="3" key="1">
    <citation type="submission" date="2022-12" db="EMBL/GenBank/DDBJ databases">
        <title>New Phytohabitans aurantiacus sp. RD004123 nov., an actinomycete isolated from soil.</title>
        <authorList>
            <person name="Triningsih D.W."/>
            <person name="Harunari E."/>
            <person name="Igarashi Y."/>
        </authorList>
    </citation>
    <scope>NUCLEOTIDE SEQUENCE</scope>
    <source>
        <strain evidence="3">RD004123</strain>
    </source>
</reference>
<keyword evidence="1" id="KW-1133">Transmembrane helix</keyword>
<dbReference type="Pfam" id="PF04657">
    <property type="entry name" value="DMT_YdcZ"/>
    <property type="match status" value="2"/>
</dbReference>
<feature type="transmembrane region" description="Helical" evidence="1">
    <location>
        <begin position="74"/>
        <end position="95"/>
    </location>
</feature>
<feature type="transmembrane region" description="Helical" evidence="1">
    <location>
        <begin position="136"/>
        <end position="153"/>
    </location>
</feature>
<sequence length="312" mass="30137">MRALPAWAALSVAAAGGLASASQSAANAELGERVGNASFGAAVNVTTGGVLVLAGLVALPSMRAGLGKLRRSRLPWWVYLGGLCGGAFVTIATYVVPVVGVAIFTIAQVTGGSLGGLAVDRAGLAPAGRMALTRPRVAGALLGIAAVGLAQAGRPIGDLAVGALLLGVIAGAAVAVQSALNGRVSAASTTAAGTAVNFAVATPAVLIAATLLGAFATGWSSRLPSEWYLYSGGPIGVFIVVALLVGVRAVGVLRTGLAVVAGQLAGALLLDILIPDAPGASPALLAGAVLTVAAVAVAGRGTRRPPAAAVSP</sequence>
<comment type="caution">
    <text evidence="3">The sequence shown here is derived from an EMBL/GenBank/DDBJ whole genome shotgun (WGS) entry which is preliminary data.</text>
</comment>
<evidence type="ECO:0008006" key="5">
    <source>
        <dbReference type="Google" id="ProtNLM"/>
    </source>
</evidence>
<organism evidence="3 4">
    <name type="scientific">Phytohabitans aurantiacus</name>
    <dbReference type="NCBI Taxonomy" id="3016789"/>
    <lineage>
        <taxon>Bacteria</taxon>
        <taxon>Bacillati</taxon>
        <taxon>Actinomycetota</taxon>
        <taxon>Actinomycetes</taxon>
        <taxon>Micromonosporales</taxon>
        <taxon>Micromonosporaceae</taxon>
    </lineage>
</organism>
<protein>
    <recommendedName>
        <fullName evidence="5">Transporter family-2 protein</fullName>
    </recommendedName>
</protein>
<feature type="transmembrane region" description="Helical" evidence="1">
    <location>
        <begin position="280"/>
        <end position="298"/>
    </location>
</feature>
<feature type="transmembrane region" description="Helical" evidence="1">
    <location>
        <begin position="227"/>
        <end position="245"/>
    </location>
</feature>
<feature type="transmembrane region" description="Helical" evidence="1">
    <location>
        <begin position="101"/>
        <end position="124"/>
    </location>
</feature>
<keyword evidence="1" id="KW-0472">Membrane</keyword>
<dbReference type="Proteomes" id="UP001144280">
    <property type="component" value="Unassembled WGS sequence"/>
</dbReference>
<evidence type="ECO:0000256" key="2">
    <source>
        <dbReference type="SAM" id="SignalP"/>
    </source>
</evidence>
<keyword evidence="2" id="KW-0732">Signal</keyword>
<feature type="signal peptide" evidence="2">
    <location>
        <begin position="1"/>
        <end position="25"/>
    </location>
</feature>
<feature type="transmembrane region" description="Helical" evidence="1">
    <location>
        <begin position="252"/>
        <end position="274"/>
    </location>
</feature>
<evidence type="ECO:0000256" key="1">
    <source>
        <dbReference type="SAM" id="Phobius"/>
    </source>
</evidence>
<accession>A0ABQ5R564</accession>
<feature type="transmembrane region" description="Helical" evidence="1">
    <location>
        <begin position="192"/>
        <end position="215"/>
    </location>
</feature>
<dbReference type="EMBL" id="BSDI01000052">
    <property type="protein sequence ID" value="GLI01922.1"/>
    <property type="molecule type" value="Genomic_DNA"/>
</dbReference>
<keyword evidence="1" id="KW-0812">Transmembrane</keyword>
<feature type="transmembrane region" description="Helical" evidence="1">
    <location>
        <begin position="159"/>
        <end position="180"/>
    </location>
</feature>
<proteinExistence type="predicted"/>
<keyword evidence="4" id="KW-1185">Reference proteome</keyword>
<feature type="chain" id="PRO_5045237746" description="Transporter family-2 protein" evidence="2">
    <location>
        <begin position="26"/>
        <end position="312"/>
    </location>
</feature>
<evidence type="ECO:0000313" key="4">
    <source>
        <dbReference type="Proteomes" id="UP001144280"/>
    </source>
</evidence>
<dbReference type="InterPro" id="IPR006750">
    <property type="entry name" value="YdcZ"/>
</dbReference>
<feature type="transmembrane region" description="Helical" evidence="1">
    <location>
        <begin position="37"/>
        <end position="62"/>
    </location>
</feature>
<name>A0ABQ5R564_9ACTN</name>